<dbReference type="EMBL" id="CP033896">
    <property type="protein sequence ID" value="AZA14662.1"/>
    <property type="molecule type" value="Genomic_DNA"/>
</dbReference>
<feature type="domain" description="VOC" evidence="1">
    <location>
        <begin position="134"/>
        <end position="250"/>
    </location>
</feature>
<dbReference type="KEGG" id="ccho:CCHOA_11455"/>
<proteinExistence type="predicted"/>
<protein>
    <submittedName>
        <fullName evidence="2">27 kDa antigen Cfp30B</fullName>
    </submittedName>
</protein>
<evidence type="ECO:0000313" key="2">
    <source>
        <dbReference type="EMBL" id="AZA14662.1"/>
    </source>
</evidence>
<accession>A0A3G6JA30</accession>
<dbReference type="AlphaFoldDB" id="A0A3G6JA30"/>
<evidence type="ECO:0000259" key="1">
    <source>
        <dbReference type="PROSITE" id="PS51819"/>
    </source>
</evidence>
<gene>
    <name evidence="2" type="ORF">CCHOA_11455</name>
</gene>
<dbReference type="SUPFAM" id="SSF54593">
    <property type="entry name" value="Glyoxalase/Bleomycin resistance protein/Dihydroxybiphenyl dioxygenase"/>
    <property type="match status" value="2"/>
</dbReference>
<reference evidence="2 3" key="1">
    <citation type="submission" date="2018-11" db="EMBL/GenBank/DDBJ databases">
        <authorList>
            <person name="Kleinhagauer T."/>
            <person name="Glaeser S.P."/>
            <person name="Spergser J."/>
            <person name="Ruckert C."/>
            <person name="Kaempfer P."/>
            <person name="Busse H.-J."/>
        </authorList>
    </citation>
    <scope>NUCLEOTIDE SEQUENCE [LARGE SCALE GENOMIC DNA]</scope>
    <source>
        <strain evidence="2 3">200CH</strain>
    </source>
</reference>
<dbReference type="InterPro" id="IPR052164">
    <property type="entry name" value="Anthracycline_SecMetBiosynth"/>
</dbReference>
<dbReference type="Gene3D" id="3.10.180.10">
    <property type="entry name" value="2,3-Dihydroxybiphenyl 1,2-Dioxygenase, domain 1"/>
    <property type="match status" value="2"/>
</dbReference>
<dbReference type="InterPro" id="IPR037523">
    <property type="entry name" value="VOC_core"/>
</dbReference>
<dbReference type="Proteomes" id="UP000269019">
    <property type="component" value="Chromosome"/>
</dbReference>
<dbReference type="Pfam" id="PF00903">
    <property type="entry name" value="Glyoxalase"/>
    <property type="match status" value="2"/>
</dbReference>
<organism evidence="2 3">
    <name type="scientific">Corynebacterium choanae</name>
    <dbReference type="NCBI Taxonomy" id="1862358"/>
    <lineage>
        <taxon>Bacteria</taxon>
        <taxon>Bacillati</taxon>
        <taxon>Actinomycetota</taxon>
        <taxon>Actinomycetes</taxon>
        <taxon>Mycobacteriales</taxon>
        <taxon>Corynebacteriaceae</taxon>
        <taxon>Corynebacterium</taxon>
    </lineage>
</organism>
<dbReference type="RefSeq" id="WP_164472475.1">
    <property type="nucleotide sequence ID" value="NZ_CP033896.1"/>
</dbReference>
<keyword evidence="3" id="KW-1185">Reference proteome</keyword>
<dbReference type="PROSITE" id="PS51819">
    <property type="entry name" value="VOC"/>
    <property type="match status" value="2"/>
</dbReference>
<name>A0A3G6JA30_9CORY</name>
<feature type="domain" description="VOC" evidence="1">
    <location>
        <begin position="10"/>
        <end position="119"/>
    </location>
</feature>
<dbReference type="InterPro" id="IPR004360">
    <property type="entry name" value="Glyas_Fos-R_dOase_dom"/>
</dbReference>
<evidence type="ECO:0000313" key="3">
    <source>
        <dbReference type="Proteomes" id="UP000269019"/>
    </source>
</evidence>
<dbReference type="PANTHER" id="PTHR33993:SF14">
    <property type="entry name" value="GB|AAF24581.1"/>
    <property type="match status" value="1"/>
</dbReference>
<sequence>MPAFPAEETMPFWLDMLSSEPRKSAHFYHQVLGWEVSEYESGWRMARHQGLPVAGFLPKPLEHLTDTWMTYFYTHNLDALLADAKKRDTPVLVEPTAVEHGRMAIIADPAGALVGIMEAKAEHAFVAGGEPGCAVWHELAVVTSFKETVEFYAELFDWMIDINTDESGNQYGVATKDGMAFAGLWDAKGQFPKDMPSFWQTFLGVVDLQAAAQAITEHGGEIVSGPMNSPFGPMLVATDPTGAPVTFCEAPMPVEEPHEGDPLGEFDLEAMGIDTTPLNSDAPRDK</sequence>
<dbReference type="InterPro" id="IPR029068">
    <property type="entry name" value="Glyas_Bleomycin-R_OHBP_Dase"/>
</dbReference>
<dbReference type="PANTHER" id="PTHR33993">
    <property type="entry name" value="GLYOXALASE-RELATED"/>
    <property type="match status" value="1"/>
</dbReference>